<dbReference type="EMBL" id="BJVI01000007">
    <property type="protein sequence ID" value="GEL17213.1"/>
    <property type="molecule type" value="Genomic_DNA"/>
</dbReference>
<dbReference type="InterPro" id="IPR023214">
    <property type="entry name" value="HAD_sf"/>
</dbReference>
<dbReference type="Pfam" id="PF00702">
    <property type="entry name" value="Hydrolase"/>
    <property type="match status" value="1"/>
</dbReference>
<proteinExistence type="predicted"/>
<dbReference type="RefSeq" id="WP_147200952.1">
    <property type="nucleotide sequence ID" value="NZ_AUII01000001.1"/>
</dbReference>
<dbReference type="OrthoDB" id="9795007at2"/>
<sequence>MTARRAIPTVDGAALTTVILDMGGVVIPTLFELTGAPGLPGGPFARDGEYKAVERGVLQERDYWRRWSERRPELDIATLWRECRGIRAEMRGLITQLTERVRLVAFTNDMAHWFGADWPRRFPELVCFDAILEAASLGVLKPDPQAFAAAAETLGEDPSRCLFVDDLPANLSGARAVGMHTLLFDVLDPEGSAVRIRTTVGLADGDAPVPGRVFRLPPAPDRARP</sequence>
<dbReference type="PRINTS" id="PR00413">
    <property type="entry name" value="HADHALOGNASE"/>
</dbReference>
<comment type="caution">
    <text evidence="1">The sequence shown here is derived from an EMBL/GenBank/DDBJ whole genome shotgun (WGS) entry which is preliminary data.</text>
</comment>
<dbReference type="PANTHER" id="PTHR43611:SF3">
    <property type="entry name" value="FLAVIN MONONUCLEOTIDE HYDROLASE 1, CHLOROPLATIC"/>
    <property type="match status" value="1"/>
</dbReference>
<dbReference type="NCBIfam" id="TIGR01509">
    <property type="entry name" value="HAD-SF-IA-v3"/>
    <property type="match status" value="1"/>
</dbReference>
<name>A0A511CY88_9PSEU</name>
<accession>A0A511CY88</accession>
<dbReference type="STRING" id="1123024.GCA_000423625_00407"/>
<organism evidence="1 2">
    <name type="scientific">Pseudonocardia asaccharolytica DSM 44247 = NBRC 16224</name>
    <dbReference type="NCBI Taxonomy" id="1123024"/>
    <lineage>
        <taxon>Bacteria</taxon>
        <taxon>Bacillati</taxon>
        <taxon>Actinomycetota</taxon>
        <taxon>Actinomycetes</taxon>
        <taxon>Pseudonocardiales</taxon>
        <taxon>Pseudonocardiaceae</taxon>
        <taxon>Pseudonocardia</taxon>
    </lineage>
</organism>
<evidence type="ECO:0000313" key="1">
    <source>
        <dbReference type="EMBL" id="GEL17213.1"/>
    </source>
</evidence>
<dbReference type="AlphaFoldDB" id="A0A511CY88"/>
<dbReference type="Proteomes" id="UP000321328">
    <property type="component" value="Unassembled WGS sequence"/>
</dbReference>
<dbReference type="PANTHER" id="PTHR43611">
    <property type="entry name" value="ALPHA-D-GLUCOSE 1-PHOSPHATE PHOSPHATASE"/>
    <property type="match status" value="1"/>
</dbReference>
<protein>
    <submittedName>
        <fullName evidence="1">Haloacid dehalogenase</fullName>
    </submittedName>
</protein>
<reference evidence="1 2" key="1">
    <citation type="submission" date="2019-07" db="EMBL/GenBank/DDBJ databases">
        <title>Whole genome shotgun sequence of Pseudonocardia asaccharolytica NBRC 16224.</title>
        <authorList>
            <person name="Hosoyama A."/>
            <person name="Uohara A."/>
            <person name="Ohji S."/>
            <person name="Ichikawa N."/>
        </authorList>
    </citation>
    <scope>NUCLEOTIDE SEQUENCE [LARGE SCALE GENOMIC DNA]</scope>
    <source>
        <strain evidence="1 2">NBRC 16224</strain>
    </source>
</reference>
<dbReference type="Gene3D" id="3.40.50.1000">
    <property type="entry name" value="HAD superfamily/HAD-like"/>
    <property type="match status" value="1"/>
</dbReference>
<dbReference type="InterPro" id="IPR036412">
    <property type="entry name" value="HAD-like_sf"/>
</dbReference>
<dbReference type="InterPro" id="IPR006439">
    <property type="entry name" value="HAD-SF_hydro_IA"/>
</dbReference>
<evidence type="ECO:0000313" key="2">
    <source>
        <dbReference type="Proteomes" id="UP000321328"/>
    </source>
</evidence>
<dbReference type="SUPFAM" id="SSF56784">
    <property type="entry name" value="HAD-like"/>
    <property type="match status" value="1"/>
</dbReference>
<keyword evidence="2" id="KW-1185">Reference proteome</keyword>
<gene>
    <name evidence="1" type="ORF">PA7_10500</name>
</gene>